<dbReference type="Proteomes" id="UP000295735">
    <property type="component" value="Unassembled WGS sequence"/>
</dbReference>
<evidence type="ECO:0000313" key="2">
    <source>
        <dbReference type="EMBL" id="KAA1036910.1"/>
    </source>
</evidence>
<dbReference type="InterPro" id="IPR041498">
    <property type="entry name" value="Big_6"/>
</dbReference>
<keyword evidence="3" id="KW-1185">Reference proteome</keyword>
<dbReference type="EMBL" id="SCWC02000010">
    <property type="protein sequence ID" value="KAA1036910.1"/>
    <property type="molecule type" value="Genomic_DNA"/>
</dbReference>
<dbReference type="Gene3D" id="2.60.40.10">
    <property type="entry name" value="Immunoglobulins"/>
    <property type="match status" value="1"/>
</dbReference>
<protein>
    <recommendedName>
        <fullName evidence="1">Bacterial Ig domain-containing protein</fullName>
    </recommendedName>
</protein>
<accession>A0ABQ6R6J9</accession>
<comment type="caution">
    <text evidence="2">The sequence shown here is derived from an EMBL/GenBank/DDBJ whole genome shotgun (WGS) entry which is preliminary data.</text>
</comment>
<sequence>MTLYSDYKGVRSASVTTTVIGNSTPTISTITNTSTKITGKAKSDSTVKALVNNKVIGTAKAKYGTYSIAISKLPASAKVVLYSDYKGVKSTAVTTTVLDKVAPSPATVNKMTTRSISVSGKGEKYAIVEIYKGKSKYATGKVSSKNTYSIKVAKQKRGTVLTVYLKDKAGNKSKGTAVKVS</sequence>
<evidence type="ECO:0000313" key="3">
    <source>
        <dbReference type="Proteomes" id="UP000295735"/>
    </source>
</evidence>
<feature type="domain" description="Bacterial Ig" evidence="1">
    <location>
        <begin position="24"/>
        <end position="99"/>
    </location>
</feature>
<dbReference type="InterPro" id="IPR013783">
    <property type="entry name" value="Ig-like_fold"/>
</dbReference>
<evidence type="ECO:0000259" key="1">
    <source>
        <dbReference type="Pfam" id="PF17936"/>
    </source>
</evidence>
<gene>
    <name evidence="2" type="ORF">ERX35_010290</name>
</gene>
<dbReference type="Pfam" id="PF17936">
    <property type="entry name" value="Big_6"/>
    <property type="match status" value="2"/>
</dbReference>
<dbReference type="RefSeq" id="WP_149459814.1">
    <property type="nucleotide sequence ID" value="NZ_SCWC02000010.1"/>
</dbReference>
<name>A0ABQ6R6J9_9STAP</name>
<organism evidence="2 3">
    <name type="scientific">Macrococcus equipercicus</name>
    <dbReference type="NCBI Taxonomy" id="69967"/>
    <lineage>
        <taxon>Bacteria</taxon>
        <taxon>Bacillati</taxon>
        <taxon>Bacillota</taxon>
        <taxon>Bacilli</taxon>
        <taxon>Bacillales</taxon>
        <taxon>Staphylococcaceae</taxon>
        <taxon>Macrococcus</taxon>
    </lineage>
</organism>
<reference evidence="2 3" key="1">
    <citation type="submission" date="2019-09" db="EMBL/GenBank/DDBJ databases">
        <authorList>
            <person name="Mazhar S."/>
            <person name="Altermann E."/>
            <person name="Hill C."/>
            <person name="Mcauliffe O."/>
        </authorList>
    </citation>
    <scope>NUCLEOTIDE SEQUENCE [LARGE SCALE GENOMIC DNA]</scope>
    <source>
        <strain evidence="2 3">ATCC 51831</strain>
    </source>
</reference>
<proteinExistence type="predicted"/>
<feature type="domain" description="Bacterial Ig" evidence="1">
    <location>
        <begin position="102"/>
        <end position="180"/>
    </location>
</feature>